<evidence type="ECO:0000313" key="7">
    <source>
        <dbReference type="Proteomes" id="UP000315914"/>
    </source>
</evidence>
<gene>
    <name evidence="6" type="ORF">FBZ95_11625</name>
</gene>
<evidence type="ECO:0000256" key="1">
    <source>
        <dbReference type="ARBA" id="ARBA00022670"/>
    </source>
</evidence>
<name>A0A560J507_9BRAD</name>
<evidence type="ECO:0000259" key="5">
    <source>
        <dbReference type="Pfam" id="PF03543"/>
    </source>
</evidence>
<evidence type="ECO:0000313" key="6">
    <source>
        <dbReference type="EMBL" id="TWB66322.1"/>
    </source>
</evidence>
<accession>A0A560J507</accession>
<reference evidence="6 7" key="1">
    <citation type="submission" date="2019-06" db="EMBL/GenBank/DDBJ databases">
        <title>Genomic Encyclopedia of Type Strains, Phase IV (KMG-V): Genome sequencing to study the core and pangenomes of soil and plant-associated prokaryotes.</title>
        <authorList>
            <person name="Whitman W."/>
        </authorList>
    </citation>
    <scope>NUCLEOTIDE SEQUENCE [LARGE SCALE GENOMIC DNA]</scope>
    <source>
        <strain evidence="6 7">BR 10556</strain>
    </source>
</reference>
<dbReference type="GO" id="GO:0004197">
    <property type="term" value="F:cysteine-type endopeptidase activity"/>
    <property type="evidence" value="ECO:0007669"/>
    <property type="project" value="InterPro"/>
</dbReference>
<dbReference type="Gene3D" id="3.90.70.20">
    <property type="match status" value="1"/>
</dbReference>
<evidence type="ECO:0000256" key="3">
    <source>
        <dbReference type="ARBA" id="ARBA00022807"/>
    </source>
</evidence>
<dbReference type="SUPFAM" id="SSF54001">
    <property type="entry name" value="Cysteine proteinases"/>
    <property type="match status" value="1"/>
</dbReference>
<keyword evidence="1 6" id="KW-0645">Protease</keyword>
<organism evidence="6 7">
    <name type="scientific">Bradyrhizobium sacchari</name>
    <dbReference type="NCBI Taxonomy" id="1399419"/>
    <lineage>
        <taxon>Bacteria</taxon>
        <taxon>Pseudomonadati</taxon>
        <taxon>Pseudomonadota</taxon>
        <taxon>Alphaproteobacteria</taxon>
        <taxon>Hyphomicrobiales</taxon>
        <taxon>Nitrobacteraceae</taxon>
        <taxon>Bradyrhizobium</taxon>
    </lineage>
</organism>
<feature type="region of interest" description="Disordered" evidence="4">
    <location>
        <begin position="75"/>
        <end position="107"/>
    </location>
</feature>
<dbReference type="Pfam" id="PF03543">
    <property type="entry name" value="Peptidase_C58"/>
    <property type="match status" value="1"/>
</dbReference>
<keyword evidence="7" id="KW-1185">Reference proteome</keyword>
<dbReference type="InterPro" id="IPR006473">
    <property type="entry name" value="Peptidase_C58_Yopt"/>
</dbReference>
<dbReference type="EMBL" id="VITW01000016">
    <property type="protein sequence ID" value="TWB66322.1"/>
    <property type="molecule type" value="Genomic_DNA"/>
</dbReference>
<keyword evidence="2" id="KW-0378">Hydrolase</keyword>
<comment type="caution">
    <text evidence="6">The sequence shown here is derived from an EMBL/GenBank/DDBJ whole genome shotgun (WGS) entry which is preliminary data.</text>
</comment>
<evidence type="ECO:0000256" key="2">
    <source>
        <dbReference type="ARBA" id="ARBA00022801"/>
    </source>
</evidence>
<dbReference type="AlphaFoldDB" id="A0A560J507"/>
<evidence type="ECO:0000256" key="4">
    <source>
        <dbReference type="SAM" id="MobiDB-lite"/>
    </source>
</evidence>
<dbReference type="InterPro" id="IPR038765">
    <property type="entry name" value="Papain-like_cys_pep_sf"/>
</dbReference>
<feature type="domain" description="Peptidase C58 YopT-type" evidence="5">
    <location>
        <begin position="92"/>
        <end position="231"/>
    </location>
</feature>
<keyword evidence="3" id="KW-0788">Thiol protease</keyword>
<dbReference type="Proteomes" id="UP000315914">
    <property type="component" value="Unassembled WGS sequence"/>
</dbReference>
<sequence>MAICHLTVLTKWGFAAAYHISLMRIILLQAPSRPHPLRRPGLVHPFRKTGHSPFRLPDCRLARRKCRWHVRWSGGRVAPPSSEQSAIPNERASAGSQTHASAAMRQQRYEELRNQLQNDPAEDFQPKDIMLREARLQPSARRRRYEFGRSSDIARIVDEIAEDPSVYLLSLRFPEGHAHLVATSTSNGTTTLFDSNHGEFAVTSDRMSHLLGSLAKSCRDNNGHPVVMVVTQRMS</sequence>
<dbReference type="GO" id="GO:0006508">
    <property type="term" value="P:proteolysis"/>
    <property type="evidence" value="ECO:0007669"/>
    <property type="project" value="UniProtKB-KW"/>
</dbReference>
<proteinExistence type="predicted"/>
<protein>
    <submittedName>
        <fullName evidence="6">YopT-type cysteine protease-like protein</fullName>
    </submittedName>
</protein>